<dbReference type="AlphaFoldDB" id="A0A2N8L2Q1"/>
<evidence type="ECO:0000313" key="7">
    <source>
        <dbReference type="EMBL" id="PND39976.1"/>
    </source>
</evidence>
<keyword evidence="3" id="KW-1133">Transmembrane helix</keyword>
<dbReference type="GO" id="GO:0055085">
    <property type="term" value="P:transmembrane transport"/>
    <property type="evidence" value="ECO:0007669"/>
    <property type="project" value="InterPro"/>
</dbReference>
<dbReference type="PROSITE" id="PS52015">
    <property type="entry name" value="TONB_CTD"/>
    <property type="match status" value="1"/>
</dbReference>
<sequence length="117" mass="12793">MMTNLNRTSSSSILRAATLFCGALALAFSAQAAAPKIIKKVPPEFPREAEKQSITRGTVTAKMAIDGDGKVTGVDILEAQPRKVFDRSVTNALMDWRFEASGEKQHHEVKLVFSNED</sequence>
<feature type="chain" id="PRO_5014614592" description="TonB C-terminal domain-containing protein" evidence="5">
    <location>
        <begin position="33"/>
        <end position="117"/>
    </location>
</feature>
<feature type="domain" description="TonB C-terminal" evidence="6">
    <location>
        <begin position="30"/>
        <end position="117"/>
    </location>
</feature>
<keyword evidence="8" id="KW-1185">Reference proteome</keyword>
<evidence type="ECO:0000259" key="6">
    <source>
        <dbReference type="PROSITE" id="PS52015"/>
    </source>
</evidence>
<dbReference type="EMBL" id="POSP01000001">
    <property type="protein sequence ID" value="PND39976.1"/>
    <property type="molecule type" value="Genomic_DNA"/>
</dbReference>
<dbReference type="GO" id="GO:0016020">
    <property type="term" value="C:membrane"/>
    <property type="evidence" value="ECO:0007669"/>
    <property type="project" value="UniProtKB-SubCell"/>
</dbReference>
<keyword evidence="5" id="KW-0732">Signal</keyword>
<comment type="caution">
    <text evidence="7">The sequence shown here is derived from an EMBL/GenBank/DDBJ whole genome shotgun (WGS) entry which is preliminary data.</text>
</comment>
<organism evidence="7 8">
    <name type="scientific">Kinneretia aquatilis</name>
    <dbReference type="NCBI Taxonomy" id="2070761"/>
    <lineage>
        <taxon>Bacteria</taxon>
        <taxon>Pseudomonadati</taxon>
        <taxon>Pseudomonadota</taxon>
        <taxon>Betaproteobacteria</taxon>
        <taxon>Burkholderiales</taxon>
        <taxon>Sphaerotilaceae</taxon>
        <taxon>Roseateles</taxon>
    </lineage>
</organism>
<dbReference type="OrthoDB" id="9182849at2"/>
<dbReference type="InterPro" id="IPR037682">
    <property type="entry name" value="TonB_C"/>
</dbReference>
<evidence type="ECO:0000256" key="1">
    <source>
        <dbReference type="ARBA" id="ARBA00004167"/>
    </source>
</evidence>
<name>A0A2N8L2Q1_9BURK</name>
<protein>
    <recommendedName>
        <fullName evidence="6">TonB C-terminal domain-containing protein</fullName>
    </recommendedName>
</protein>
<reference evidence="7 8" key="1">
    <citation type="submission" date="2018-01" db="EMBL/GenBank/DDBJ databases">
        <title>Draft genome sequence of Paucibacter aquatile CR182 isolated from freshwater of the Nakdong River.</title>
        <authorList>
            <person name="Choi A."/>
            <person name="Chung E.J."/>
        </authorList>
    </citation>
    <scope>NUCLEOTIDE SEQUENCE [LARGE SCALE GENOMIC DNA]</scope>
    <source>
        <strain evidence="7 8">CR182</strain>
    </source>
</reference>
<dbReference type="Proteomes" id="UP000235916">
    <property type="component" value="Unassembled WGS sequence"/>
</dbReference>
<evidence type="ECO:0000256" key="2">
    <source>
        <dbReference type="ARBA" id="ARBA00022692"/>
    </source>
</evidence>
<feature type="signal peptide" evidence="5">
    <location>
        <begin position="1"/>
        <end position="32"/>
    </location>
</feature>
<accession>A0A2N8L2Q1</accession>
<keyword evidence="2" id="KW-0812">Transmembrane</keyword>
<evidence type="ECO:0000256" key="3">
    <source>
        <dbReference type="ARBA" id="ARBA00022989"/>
    </source>
</evidence>
<dbReference type="RefSeq" id="WP_102766110.1">
    <property type="nucleotide sequence ID" value="NZ_CP124551.1"/>
</dbReference>
<evidence type="ECO:0000256" key="5">
    <source>
        <dbReference type="SAM" id="SignalP"/>
    </source>
</evidence>
<evidence type="ECO:0000256" key="4">
    <source>
        <dbReference type="ARBA" id="ARBA00023136"/>
    </source>
</evidence>
<keyword evidence="4" id="KW-0472">Membrane</keyword>
<gene>
    <name evidence="7" type="ORF">C1O66_00800</name>
</gene>
<proteinExistence type="predicted"/>
<dbReference type="SUPFAM" id="SSF74653">
    <property type="entry name" value="TolA/TonB C-terminal domain"/>
    <property type="match status" value="1"/>
</dbReference>
<comment type="subcellular location">
    <subcellularLocation>
        <location evidence="1">Membrane</location>
        <topology evidence="1">Single-pass membrane protein</topology>
    </subcellularLocation>
</comment>
<dbReference type="Gene3D" id="3.30.2420.10">
    <property type="entry name" value="TonB"/>
    <property type="match status" value="1"/>
</dbReference>
<dbReference type="NCBIfam" id="TIGR01352">
    <property type="entry name" value="tonB_Cterm"/>
    <property type="match status" value="1"/>
</dbReference>
<dbReference type="InterPro" id="IPR006260">
    <property type="entry name" value="TonB/TolA_C"/>
</dbReference>
<dbReference type="Pfam" id="PF03544">
    <property type="entry name" value="TonB_C"/>
    <property type="match status" value="1"/>
</dbReference>
<evidence type="ECO:0000313" key="8">
    <source>
        <dbReference type="Proteomes" id="UP000235916"/>
    </source>
</evidence>